<dbReference type="FunFam" id="1.10.8.60:FF:000030">
    <property type="entry name" value="replication factor C subunit 3"/>
    <property type="match status" value="1"/>
</dbReference>
<dbReference type="Pfam" id="PF21960">
    <property type="entry name" value="RCF1-5-like_lid"/>
    <property type="match status" value="1"/>
</dbReference>
<evidence type="ECO:0000313" key="3">
    <source>
        <dbReference type="Proteomes" id="UP001159364"/>
    </source>
</evidence>
<dbReference type="Gene3D" id="1.20.272.10">
    <property type="match status" value="1"/>
</dbReference>
<dbReference type="PANTHER" id="PTHR11669:SF25">
    <property type="entry name" value="OS02G0704966 PROTEIN"/>
    <property type="match status" value="1"/>
</dbReference>
<dbReference type="GO" id="GO:0005663">
    <property type="term" value="C:DNA replication factor C complex"/>
    <property type="evidence" value="ECO:0007669"/>
    <property type="project" value="TreeGrafter"/>
</dbReference>
<reference evidence="2 3" key="1">
    <citation type="submission" date="2021-09" db="EMBL/GenBank/DDBJ databases">
        <title>Genomic insights and catalytic innovation underlie evolution of tropane alkaloids biosynthesis.</title>
        <authorList>
            <person name="Wang Y.-J."/>
            <person name="Tian T."/>
            <person name="Huang J.-P."/>
            <person name="Huang S.-X."/>
        </authorList>
    </citation>
    <scope>NUCLEOTIDE SEQUENCE [LARGE SCALE GENOMIC DNA]</scope>
    <source>
        <strain evidence="2">KIB-2018</strain>
        <tissue evidence="2">Leaf</tissue>
    </source>
</reference>
<dbReference type="GO" id="GO:0006261">
    <property type="term" value="P:DNA-templated DNA replication"/>
    <property type="evidence" value="ECO:0007669"/>
    <property type="project" value="TreeGrafter"/>
</dbReference>
<dbReference type="AlphaFoldDB" id="A0AAV8TY48"/>
<dbReference type="Proteomes" id="UP001159364">
    <property type="component" value="Linkage Group LG03"/>
</dbReference>
<organism evidence="2 3">
    <name type="scientific">Erythroxylum novogranatense</name>
    <dbReference type="NCBI Taxonomy" id="1862640"/>
    <lineage>
        <taxon>Eukaryota</taxon>
        <taxon>Viridiplantae</taxon>
        <taxon>Streptophyta</taxon>
        <taxon>Embryophyta</taxon>
        <taxon>Tracheophyta</taxon>
        <taxon>Spermatophyta</taxon>
        <taxon>Magnoliopsida</taxon>
        <taxon>eudicotyledons</taxon>
        <taxon>Gunneridae</taxon>
        <taxon>Pentapetalae</taxon>
        <taxon>rosids</taxon>
        <taxon>fabids</taxon>
        <taxon>Malpighiales</taxon>
        <taxon>Erythroxylaceae</taxon>
        <taxon>Erythroxylum</taxon>
    </lineage>
</organism>
<feature type="compositionally biased region" description="Basic residues" evidence="1">
    <location>
        <begin position="64"/>
        <end position="75"/>
    </location>
</feature>
<feature type="compositionally biased region" description="Basic and acidic residues" evidence="1">
    <location>
        <begin position="184"/>
        <end position="203"/>
    </location>
</feature>
<feature type="compositionally biased region" description="Basic and acidic residues" evidence="1">
    <location>
        <begin position="161"/>
        <end position="175"/>
    </location>
</feature>
<dbReference type="GO" id="GO:0005634">
    <property type="term" value="C:nucleus"/>
    <property type="evidence" value="ECO:0007669"/>
    <property type="project" value="TreeGrafter"/>
</dbReference>
<feature type="compositionally biased region" description="Basic and acidic residues" evidence="1">
    <location>
        <begin position="137"/>
        <end position="148"/>
    </location>
</feature>
<dbReference type="SUPFAM" id="SSF52540">
    <property type="entry name" value="P-loop containing nucleoside triphosphate hydrolases"/>
    <property type="match status" value="1"/>
</dbReference>
<dbReference type="GO" id="GO:0006281">
    <property type="term" value="P:DNA repair"/>
    <property type="evidence" value="ECO:0007669"/>
    <property type="project" value="TreeGrafter"/>
</dbReference>
<evidence type="ECO:0000256" key="1">
    <source>
        <dbReference type="SAM" id="MobiDB-lite"/>
    </source>
</evidence>
<feature type="region of interest" description="Disordered" evidence="1">
    <location>
        <begin position="1"/>
        <end position="230"/>
    </location>
</feature>
<dbReference type="PANTHER" id="PTHR11669">
    <property type="entry name" value="REPLICATION FACTOR C / DNA POLYMERASE III GAMMA-TAU SUBUNIT"/>
    <property type="match status" value="1"/>
</dbReference>
<dbReference type="InterPro" id="IPR008921">
    <property type="entry name" value="DNA_pol3_clamp-load_cplx_C"/>
</dbReference>
<comment type="caution">
    <text evidence="2">The sequence shown here is derived from an EMBL/GenBank/DDBJ whole genome shotgun (WGS) entry which is preliminary data.</text>
</comment>
<sequence length="774" mass="88059">MEIGKKRYSRAPMTYSDSWKQRRSGYEPSDVETDSQDSPLHRKNHVDIASSPETPKGAAFLRKFSPHRHRRRHSSKVNGFSLLEDSAASQAPRGHSSKSASKLRRDDERSVSPTRSNKNHVPFSKPELGRQVHPSHSGKEEHVLHDDIVVASGKWKNVKTSCKEDKGRERSDSFRRLKTAPRPRASDKDQESSYDSKEKKGERNVSALSWEMIRKQRERGTPNSKSSTVGELNEMIANMKMARVSESNDSVSDGTDSVSPSDIFFSREHTAVGIEKLGLGKNGLSGGNRYPMHTKFSQNDCVLHQHSKNNNHIDYRSHRIATSSVSQTTASFRFGSISSDKLRRESTKTSDWSGRSWSFQKLVENRRKSQSETWLSCLEGRACKASNSPERKQHIDEALFIKKATVIESLRPFWADKYQPRLLIGFTCHKREAQLLKQLVLQDSIPHILIRGPSGSGKRSLTVALLGEIFGHAGCKVSHDLRCFQFKNEKPMQVVVPVTSSRRHVELNVRTEANAKYALVGLVREISNKFCKNPEISTVNFEPECTVIVLFDVDKAEESIQYLIKWIMDCFTDACKLIICCKDDTNILDSVKNHCEVIDVEAPAAHEIIEVLIQISRKEDFDLSMSFAAKIAAKSKQNMREAIMALEACKAHNYPFTDDQPIQVGWERVVEELAVQILADPSNQRHVSFLLLVTIREKLQKLLLDFVHPKLILLKLVEQFLKRIEAASKREVYYWHAYYDKRLPTGTTALLKLEEFLAKFMSIHRGSSVIRNYK</sequence>
<dbReference type="GO" id="GO:0003689">
    <property type="term" value="F:DNA clamp loader activity"/>
    <property type="evidence" value="ECO:0007669"/>
    <property type="project" value="TreeGrafter"/>
</dbReference>
<dbReference type="Gene3D" id="1.10.8.60">
    <property type="match status" value="1"/>
</dbReference>
<accession>A0AAV8TY48</accession>
<keyword evidence="3" id="KW-1185">Reference proteome</keyword>
<dbReference type="Pfam" id="PF22534">
    <property type="entry name" value="RFC_C"/>
    <property type="match status" value="1"/>
</dbReference>
<dbReference type="EMBL" id="JAIWQS010000003">
    <property type="protein sequence ID" value="KAJ8770819.1"/>
    <property type="molecule type" value="Genomic_DNA"/>
</dbReference>
<proteinExistence type="predicted"/>
<evidence type="ECO:0008006" key="4">
    <source>
        <dbReference type="Google" id="ProtNLM"/>
    </source>
</evidence>
<gene>
    <name evidence="2" type="ORF">K2173_021466</name>
</gene>
<dbReference type="InterPro" id="IPR027417">
    <property type="entry name" value="P-loop_NTPase"/>
</dbReference>
<dbReference type="InterPro" id="IPR050238">
    <property type="entry name" value="DNA_Rep/Repair_Clamp_Loader"/>
</dbReference>
<protein>
    <recommendedName>
        <fullName evidence="4">Replication factor C subunit 3</fullName>
    </recommendedName>
</protein>
<dbReference type="GO" id="GO:0003677">
    <property type="term" value="F:DNA binding"/>
    <property type="evidence" value="ECO:0007669"/>
    <property type="project" value="InterPro"/>
</dbReference>
<name>A0AAV8TY48_9ROSI</name>
<feature type="compositionally biased region" description="Polar residues" evidence="1">
    <location>
        <begin position="221"/>
        <end position="230"/>
    </location>
</feature>
<dbReference type="SUPFAM" id="SSF48019">
    <property type="entry name" value="post-AAA+ oligomerization domain-like"/>
    <property type="match status" value="1"/>
</dbReference>
<evidence type="ECO:0000313" key="2">
    <source>
        <dbReference type="EMBL" id="KAJ8770819.1"/>
    </source>
</evidence>
<dbReference type="Gene3D" id="3.40.50.300">
    <property type="entry name" value="P-loop containing nucleotide triphosphate hydrolases"/>
    <property type="match status" value="1"/>
</dbReference>